<protein>
    <submittedName>
        <fullName evidence="4">DUF1254 domain-containing protein</fullName>
    </submittedName>
</protein>
<evidence type="ECO:0000313" key="4">
    <source>
        <dbReference type="EMBL" id="MBC2960033.1"/>
    </source>
</evidence>
<sequence>MPWVEAARLRVRRTLPDDPFAPRVETSPGAALNNIGRQRRTSDPRYRVGVGVNSDTLYTSAWLDLAEEPFVLEVPRVEDRYYSFQVGHADSSSDVAFGSRTHGETMPPVFLCSSRYEGEVPAGMLVVRTPTRYVNLPGRILVDPISVNDHKKVHEIQDGIRLRPLSTYLTGQDGPNPAPPQRPLDPPAGSDPRLAFLHELAAVVTEEHLTDAEQAHWAALAPLGFTADELDESALSEAAREEVAAGLLDGQEQVAAKARELGTQVGGWTVNYAGPRFGDDPLLRAGVARDQIFVTVPEEGLYPLGKSDADGEQLHGRHTYRIHFPVLPPVEAFWSVTMYTADGFLVPNEREVYTLGDRTPGVVADDGSATLLLAHAPQEGSWLPAPDGPFYLMLRLFAPRPEVLDRSWLPAPIERLA</sequence>
<feature type="region of interest" description="Disordered" evidence="1">
    <location>
        <begin position="166"/>
        <end position="191"/>
    </location>
</feature>
<organism evidence="4 5">
    <name type="scientific">Nocardioides deserti</name>
    <dbReference type="NCBI Taxonomy" id="1588644"/>
    <lineage>
        <taxon>Bacteria</taxon>
        <taxon>Bacillati</taxon>
        <taxon>Actinomycetota</taxon>
        <taxon>Actinomycetes</taxon>
        <taxon>Propionibacteriales</taxon>
        <taxon>Nocardioidaceae</taxon>
        <taxon>Nocardioides</taxon>
    </lineage>
</organism>
<keyword evidence="5" id="KW-1185">Reference proteome</keyword>
<name>A0ABR6U7B6_9ACTN</name>
<dbReference type="PANTHER" id="PTHR36509">
    <property type="entry name" value="BLL3101 PROTEIN"/>
    <property type="match status" value="1"/>
</dbReference>
<accession>A0ABR6U7B6</accession>
<dbReference type="InterPro" id="IPR037049">
    <property type="entry name" value="DUF1214_C_sf"/>
</dbReference>
<dbReference type="InterPro" id="IPR037050">
    <property type="entry name" value="DUF1254_sf"/>
</dbReference>
<comment type="caution">
    <text evidence="4">The sequence shown here is derived from an EMBL/GenBank/DDBJ whole genome shotgun (WGS) entry which is preliminary data.</text>
</comment>
<dbReference type="Gene3D" id="2.60.120.600">
    <property type="entry name" value="Domain of unknown function DUF1214, C-terminal domain"/>
    <property type="match status" value="1"/>
</dbReference>
<dbReference type="Proteomes" id="UP000604001">
    <property type="component" value="Unassembled WGS sequence"/>
</dbReference>
<dbReference type="PANTHER" id="PTHR36509:SF2">
    <property type="entry name" value="BLL3101 PROTEIN"/>
    <property type="match status" value="1"/>
</dbReference>
<feature type="domain" description="DUF1214" evidence="2">
    <location>
        <begin position="299"/>
        <end position="400"/>
    </location>
</feature>
<evidence type="ECO:0000256" key="1">
    <source>
        <dbReference type="SAM" id="MobiDB-lite"/>
    </source>
</evidence>
<reference evidence="4 5" key="1">
    <citation type="submission" date="2020-08" db="EMBL/GenBank/DDBJ databases">
        <title>novel species in genus Nocardioides.</title>
        <authorList>
            <person name="Zhang G."/>
        </authorList>
    </citation>
    <scope>NUCLEOTIDE SEQUENCE [LARGE SCALE GENOMIC DNA]</scope>
    <source>
        <strain evidence="4 5">SC8A-24</strain>
    </source>
</reference>
<dbReference type="Gene3D" id="2.60.40.1610">
    <property type="entry name" value="Domain of unknown function DUF1254"/>
    <property type="match status" value="1"/>
</dbReference>
<dbReference type="EMBL" id="JACMYC010000003">
    <property type="protein sequence ID" value="MBC2960033.1"/>
    <property type="molecule type" value="Genomic_DNA"/>
</dbReference>
<feature type="compositionally biased region" description="Pro residues" evidence="1">
    <location>
        <begin position="176"/>
        <end position="186"/>
    </location>
</feature>
<dbReference type="Pfam" id="PF06863">
    <property type="entry name" value="DUF1254"/>
    <property type="match status" value="1"/>
</dbReference>
<dbReference type="SUPFAM" id="SSF160935">
    <property type="entry name" value="VPA0735-like"/>
    <property type="match status" value="1"/>
</dbReference>
<dbReference type="InterPro" id="IPR010621">
    <property type="entry name" value="DUF1214"/>
</dbReference>
<proteinExistence type="predicted"/>
<feature type="domain" description="DUF1254" evidence="3">
    <location>
        <begin position="33"/>
        <end position="164"/>
    </location>
</feature>
<evidence type="ECO:0000313" key="5">
    <source>
        <dbReference type="Proteomes" id="UP000604001"/>
    </source>
</evidence>
<dbReference type="RefSeq" id="WP_186345286.1">
    <property type="nucleotide sequence ID" value="NZ_BMMR01000003.1"/>
</dbReference>
<evidence type="ECO:0000259" key="2">
    <source>
        <dbReference type="Pfam" id="PF06742"/>
    </source>
</evidence>
<dbReference type="Pfam" id="PF06742">
    <property type="entry name" value="DUF1214"/>
    <property type="match status" value="1"/>
</dbReference>
<gene>
    <name evidence="4" type="ORF">H7344_06965</name>
</gene>
<evidence type="ECO:0000259" key="3">
    <source>
        <dbReference type="Pfam" id="PF06863"/>
    </source>
</evidence>
<dbReference type="InterPro" id="IPR010679">
    <property type="entry name" value="DUF1254"/>
</dbReference>